<dbReference type="KEGG" id="lxx:Lxx24710"/>
<dbReference type="HOGENOM" id="CLU_2155186_0_0_11"/>
<dbReference type="Proteomes" id="UP000001306">
    <property type="component" value="Chromosome"/>
</dbReference>
<organism evidence="1 2">
    <name type="scientific">Leifsonia xyli subsp. xyli (strain CTCB07)</name>
    <dbReference type="NCBI Taxonomy" id="281090"/>
    <lineage>
        <taxon>Bacteria</taxon>
        <taxon>Bacillati</taxon>
        <taxon>Actinomycetota</taxon>
        <taxon>Actinomycetes</taxon>
        <taxon>Micrococcales</taxon>
        <taxon>Microbacteriaceae</taxon>
        <taxon>Leifsonia</taxon>
    </lineage>
</organism>
<reference evidence="1 2" key="1">
    <citation type="journal article" date="2004" name="Mol. Plant Microbe Interact.">
        <title>The genome sequence of the Gram-positive sugarcane pathogen Leifsonia xyli subsp. xyli.</title>
        <authorList>
            <person name="Monteiro-Vitorello C.B."/>
            <person name="Camargo L.E.A."/>
            <person name="Van Sluys M.A."/>
            <person name="Kitajima J.P."/>
            <person name="Truffi D."/>
            <person name="do Amaral A.M."/>
            <person name="Harakava R."/>
            <person name="de Oliveira J.C.F."/>
            <person name="Wood D."/>
            <person name="de Oliveira M.C."/>
            <person name="Miyaki C.Y."/>
            <person name="Takita M.A."/>
            <person name="da Silva A.C.R."/>
            <person name="Furlan L.R."/>
            <person name="Carraro D.M."/>
            <person name="Camarotte G."/>
            <person name="Almeida N.F. Jr."/>
            <person name="Carrer H."/>
            <person name="Coutinho L.L."/>
            <person name="El-Dorry H.A."/>
            <person name="Ferro M.I.T."/>
            <person name="Gagliardi P.R."/>
            <person name="Giglioti E."/>
            <person name="Goldman M.H.S."/>
            <person name="Goldman G.H."/>
            <person name="Kimura E.T."/>
            <person name="Ferro E.S."/>
            <person name="Kuramae E.E."/>
            <person name="Lemos E.G.M."/>
            <person name="Lemos M.V.F."/>
            <person name="Mauro S.M.Z."/>
            <person name="Machado M.A."/>
            <person name="Marino C.L."/>
            <person name="Menck C.F."/>
            <person name="Nunes L.R."/>
            <person name="Oliveira R.C."/>
            <person name="Pereira G.G."/>
            <person name="Siqueira W."/>
            <person name="de Souza A.A."/>
            <person name="Tsai S.M."/>
            <person name="Zanca A.S."/>
            <person name="Simpson A.J.G."/>
            <person name="Brumbley S.M."/>
            <person name="Setubal J.C."/>
        </authorList>
    </citation>
    <scope>NUCLEOTIDE SEQUENCE [LARGE SCALE GENOMIC DNA]</scope>
    <source>
        <strain evidence="1 2">CTCB07</strain>
    </source>
</reference>
<protein>
    <submittedName>
        <fullName evidence="1">Uncharacterized protein</fullName>
    </submittedName>
</protein>
<keyword evidence="2" id="KW-1185">Reference proteome</keyword>
<accession>Q6AC06</accession>
<evidence type="ECO:0000313" key="1">
    <source>
        <dbReference type="EMBL" id="AAT90086.1"/>
    </source>
</evidence>
<dbReference type="AlphaFoldDB" id="Q6AC06"/>
<name>Q6AC06_LEIXX</name>
<proteinExistence type="predicted"/>
<dbReference type="EMBL" id="AE016822">
    <property type="protein sequence ID" value="AAT90086.1"/>
    <property type="molecule type" value="Genomic_DNA"/>
</dbReference>
<sequence length="123" mass="13369">MTVMKGDSMRAFLRLVAALSADDLARIVELQLAAQRGGRRQLEKAARVKVSRLDAEHDRVATIDATFLDAARAVGYVGMRQVAQSAVRWAGLAEVYREQLTTEEAEALQSVFVAATTAPRVPA</sequence>
<evidence type="ECO:0000313" key="2">
    <source>
        <dbReference type="Proteomes" id="UP000001306"/>
    </source>
</evidence>
<gene>
    <name evidence="1" type="ordered locus">Lxx24710</name>
</gene>